<proteinExistence type="predicted"/>
<dbReference type="AlphaFoldDB" id="A0A0S3T9D0"/>
<gene>
    <name evidence="1" type="primary">Vigan.11G109300</name>
    <name evidence="1" type="ORF">VIGAN_11109300</name>
</gene>
<accession>A0A0S3T9D0</accession>
<feature type="non-terminal residue" evidence="1">
    <location>
        <position position="1"/>
    </location>
</feature>
<sequence length="84" mass="9313">RNFNTKYLIIAVRLSQVHSWGSYALQFHSFSLDLVSNHHSVASSLVEEASRIRIALALAQLQSVSSPQALPSHLLYMTSKFGGK</sequence>
<protein>
    <submittedName>
        <fullName evidence="1">Uncharacterized protein</fullName>
    </submittedName>
</protein>
<dbReference type="Proteomes" id="UP000291084">
    <property type="component" value="Chromosome 11"/>
</dbReference>
<evidence type="ECO:0000313" key="1">
    <source>
        <dbReference type="EMBL" id="BAU01785.1"/>
    </source>
</evidence>
<evidence type="ECO:0000313" key="2">
    <source>
        <dbReference type="Proteomes" id="UP000291084"/>
    </source>
</evidence>
<reference evidence="1 2" key="1">
    <citation type="journal article" date="2015" name="Sci. Rep.">
        <title>The power of single molecule real-time sequencing technology in the de novo assembly of a eukaryotic genome.</title>
        <authorList>
            <person name="Sakai H."/>
            <person name="Naito K."/>
            <person name="Ogiso-Tanaka E."/>
            <person name="Takahashi Y."/>
            <person name="Iseki K."/>
            <person name="Muto C."/>
            <person name="Satou K."/>
            <person name="Teruya K."/>
            <person name="Shiroma A."/>
            <person name="Shimoji M."/>
            <person name="Hirano T."/>
            <person name="Itoh T."/>
            <person name="Kaga A."/>
            <person name="Tomooka N."/>
        </authorList>
    </citation>
    <scope>NUCLEOTIDE SEQUENCE [LARGE SCALE GENOMIC DNA]</scope>
    <source>
        <strain evidence="2">cv. Shumari</strain>
    </source>
</reference>
<keyword evidence="2" id="KW-1185">Reference proteome</keyword>
<dbReference type="EMBL" id="AP015044">
    <property type="protein sequence ID" value="BAU01785.1"/>
    <property type="molecule type" value="Genomic_DNA"/>
</dbReference>
<organism evidence="1 2">
    <name type="scientific">Vigna angularis var. angularis</name>
    <dbReference type="NCBI Taxonomy" id="157739"/>
    <lineage>
        <taxon>Eukaryota</taxon>
        <taxon>Viridiplantae</taxon>
        <taxon>Streptophyta</taxon>
        <taxon>Embryophyta</taxon>
        <taxon>Tracheophyta</taxon>
        <taxon>Spermatophyta</taxon>
        <taxon>Magnoliopsida</taxon>
        <taxon>eudicotyledons</taxon>
        <taxon>Gunneridae</taxon>
        <taxon>Pentapetalae</taxon>
        <taxon>rosids</taxon>
        <taxon>fabids</taxon>
        <taxon>Fabales</taxon>
        <taxon>Fabaceae</taxon>
        <taxon>Papilionoideae</taxon>
        <taxon>50 kb inversion clade</taxon>
        <taxon>NPAAA clade</taxon>
        <taxon>indigoferoid/millettioid clade</taxon>
        <taxon>Phaseoleae</taxon>
        <taxon>Vigna</taxon>
    </lineage>
</organism>
<name>A0A0S3T9D0_PHAAN</name>